<keyword evidence="2" id="KW-1185">Reference proteome</keyword>
<protein>
    <recommendedName>
        <fullName evidence="3">LamG-like jellyroll fold domain-containing protein</fullName>
    </recommendedName>
</protein>
<dbReference type="RefSeq" id="WP_068684092.1">
    <property type="nucleotide sequence ID" value="NZ_LYPA01000064.1"/>
</dbReference>
<reference evidence="1 2" key="1">
    <citation type="submission" date="2016-05" db="EMBL/GenBank/DDBJ databases">
        <title>Paenibacillus oryzae. sp. nov., isolated from the rice root.</title>
        <authorList>
            <person name="Zhang J."/>
            <person name="Zhang X."/>
        </authorList>
    </citation>
    <scope>NUCLEOTIDE SEQUENCE [LARGE SCALE GENOMIC DNA]</scope>
    <source>
        <strain evidence="1 2">1DrF-4</strain>
    </source>
</reference>
<dbReference type="EMBL" id="LYPA01000064">
    <property type="protein sequence ID" value="OBR64922.1"/>
    <property type="molecule type" value="Genomic_DNA"/>
</dbReference>
<dbReference type="AlphaFoldDB" id="A0A1A5YH56"/>
<dbReference type="STRING" id="1844972.A7K91_04905"/>
<organism evidence="1 2">
    <name type="scientific">Paenibacillus oryzae</name>
    <dbReference type="NCBI Taxonomy" id="1844972"/>
    <lineage>
        <taxon>Bacteria</taxon>
        <taxon>Bacillati</taxon>
        <taxon>Bacillota</taxon>
        <taxon>Bacilli</taxon>
        <taxon>Bacillales</taxon>
        <taxon>Paenibacillaceae</taxon>
        <taxon>Paenibacillus</taxon>
    </lineage>
</organism>
<dbReference type="Pfam" id="PF13385">
    <property type="entry name" value="Laminin_G_3"/>
    <property type="match status" value="1"/>
</dbReference>
<evidence type="ECO:0000313" key="2">
    <source>
        <dbReference type="Proteomes" id="UP000092024"/>
    </source>
</evidence>
<accession>A0A1A5YH56</accession>
<proteinExistence type="predicted"/>
<dbReference type="Proteomes" id="UP000092024">
    <property type="component" value="Unassembled WGS sequence"/>
</dbReference>
<dbReference type="InterPro" id="IPR013320">
    <property type="entry name" value="ConA-like_dom_sf"/>
</dbReference>
<comment type="caution">
    <text evidence="1">The sequence shown here is derived from an EMBL/GenBank/DDBJ whole genome shotgun (WGS) entry which is preliminary data.</text>
</comment>
<dbReference type="OrthoDB" id="2476831at2"/>
<name>A0A1A5YH56_9BACL</name>
<dbReference type="SUPFAM" id="SSF49899">
    <property type="entry name" value="Concanavalin A-like lectins/glucanases"/>
    <property type="match status" value="1"/>
</dbReference>
<evidence type="ECO:0008006" key="3">
    <source>
        <dbReference type="Google" id="ProtNLM"/>
    </source>
</evidence>
<evidence type="ECO:0000313" key="1">
    <source>
        <dbReference type="EMBL" id="OBR64922.1"/>
    </source>
</evidence>
<sequence length="607" mass="66360">MANTVDNMQRCGVAWFKMDESGGNLVDSKGNFVGTNNGSTVIQGVSGNARRFNGTTNRVQINGLTLTGAVSIRVKIRKARLDTTWAYFMGTLTAYATQRGMTACVDWRTGGVYFGFGGVGLPIVYVQSTQNIADNQWHDILFTWDGKIGTDNVKLYVDDMSTPNAVASAAISNDFIHTYSYVTLGGLTGNGGTVCDIDELEIYNDVISAFPDVFLIKHEGLFKTYSNGAWISLGTNATASDFHKHGIVNSLVIPQSGWQSINGPYEIHSWTDSPDKVNVMVTETYDTFKPIDFLDGDVDVITWSDVPSDRPLNLRVEGEKYMNYRYKVEMEGHGELKPWSSWGKAAVSDHAVIKSQYVTSDNPYTIRVTVEQDNGTTVINSGTVTLINTAPSVIVSMLGMRAQATIDDSDGDTVSLKVLLNGKQIHPAAQVDGEFTGLAHPPITWTRSFRSNEINIGTNNTLTVVVKDKLGRESHGTVNFVGEYSGLMFADELGGYYSTDLEEVLQYLDAGIMIAGQISDTYPIRLINKTGTNIKDIRLWREQSSFPVGAKVELSKSNKLFQTDKELIFPETLGHGEEVTFFARVVTVLGSAPGAGIEEIVVVADPD</sequence>
<dbReference type="Gene3D" id="2.60.120.200">
    <property type="match status" value="1"/>
</dbReference>
<gene>
    <name evidence="1" type="ORF">A7K91_04905</name>
</gene>